<dbReference type="InterPro" id="IPR000878">
    <property type="entry name" value="4pyrrol_Mease"/>
</dbReference>
<comment type="caution">
    <text evidence="3">The sequence shown here is derived from an EMBL/GenBank/DDBJ whole genome shotgun (WGS) entry which is preliminary data.</text>
</comment>
<sequence>MKSVIEVIGLGASDMEQLPLGIYRKLLQENQSIFVRTIDHPVVQSLQAEGVSFLSFDDIYEKHEQFEQVYEEIVERLITEGKKQAKVVYAVPGHPMLAERTVQLLLENKEIDTKIIGGQSYLDATFTALQIDPIEGFQFIDGTSFTRDQLDYRHHLLFCQVYDRFLASEVKLTLLEDLPENHPVTVVEAVGSKDEKLTTIPLVELDQTVELSNLTSVYVKPTDKEQLNHHFFRLREVIAKLRSPDGCPWDKKQTHQSLRKYLIEETYEFIEAVDNLDDVAMVEEIGDVLLQVMLHSQIGEDEGFFTIDDVIKTLTDKMVRRHPHVFDTVKVNDKHDVVKNWNEIKKEEKPTQETALLDQINPSQPQLLIAEEIQKKAATVGFDWDDVFPIFEKIKEEMDEVWQAIEEEPNKLEGEIGDLLFAVVNLARYYKINPELAIFQTNNKFRTRFQYIEMKVKESDRSLEEMSLDELDHLWNEAKQIEDK</sequence>
<dbReference type="GO" id="GO:0006950">
    <property type="term" value="P:response to stress"/>
    <property type="evidence" value="ECO:0007669"/>
    <property type="project" value="UniProtKB-ARBA"/>
</dbReference>
<evidence type="ECO:0000313" key="4">
    <source>
        <dbReference type="Proteomes" id="UP001145069"/>
    </source>
</evidence>
<evidence type="ECO:0000259" key="1">
    <source>
        <dbReference type="Pfam" id="PF00590"/>
    </source>
</evidence>
<dbReference type="CDD" id="cd11723">
    <property type="entry name" value="YabN_N_like"/>
    <property type="match status" value="1"/>
</dbReference>
<dbReference type="GO" id="GO:0047429">
    <property type="term" value="F:nucleoside triphosphate diphosphatase activity"/>
    <property type="evidence" value="ECO:0007669"/>
    <property type="project" value="UniProtKB-EC"/>
</dbReference>
<dbReference type="EC" id="3.6.1.9" evidence="3"/>
<dbReference type="EMBL" id="JAMQKC010000016">
    <property type="protein sequence ID" value="MDC3417925.1"/>
    <property type="molecule type" value="Genomic_DNA"/>
</dbReference>
<dbReference type="InterPro" id="IPR035996">
    <property type="entry name" value="4pyrrol_Methylase_sf"/>
</dbReference>
<protein>
    <submittedName>
        <fullName evidence="3">Nucleoside triphosphate pyrophosphohydrolase</fullName>
        <ecNumber evidence="3">3.6.1.9</ecNumber>
    </submittedName>
</protein>
<dbReference type="SUPFAM" id="SSF53790">
    <property type="entry name" value="Tetrapyrrole methylase"/>
    <property type="match status" value="1"/>
</dbReference>
<feature type="domain" description="NTP pyrophosphohydrolase MazG-like" evidence="2">
    <location>
        <begin position="253"/>
        <end position="326"/>
    </location>
</feature>
<dbReference type="Pfam" id="PF03819">
    <property type="entry name" value="MazG"/>
    <property type="match status" value="2"/>
</dbReference>
<dbReference type="PANTHER" id="PTHR30522:SF0">
    <property type="entry name" value="NUCLEOSIDE TRIPHOSPHATE PYROPHOSPHOHYDROLASE"/>
    <property type="match status" value="1"/>
</dbReference>
<evidence type="ECO:0000259" key="2">
    <source>
        <dbReference type="Pfam" id="PF03819"/>
    </source>
</evidence>
<feature type="domain" description="Tetrapyrrole methylase" evidence="1">
    <location>
        <begin position="7"/>
        <end position="205"/>
    </location>
</feature>
<dbReference type="GO" id="GO:0046052">
    <property type="term" value="P:UTP catabolic process"/>
    <property type="evidence" value="ECO:0007669"/>
    <property type="project" value="TreeGrafter"/>
</dbReference>
<keyword evidence="3" id="KW-0378">Hydrolase</keyword>
<dbReference type="AlphaFoldDB" id="A0A9X4AH36"/>
<dbReference type="GO" id="GO:0046061">
    <property type="term" value="P:dATP catabolic process"/>
    <property type="evidence" value="ECO:0007669"/>
    <property type="project" value="TreeGrafter"/>
</dbReference>
<dbReference type="InterPro" id="IPR014777">
    <property type="entry name" value="4pyrrole_Mease_sub1"/>
</dbReference>
<dbReference type="PANTHER" id="PTHR30522">
    <property type="entry name" value="NUCLEOSIDE TRIPHOSPHATE PYROPHOSPHOHYDROLASE"/>
    <property type="match status" value="1"/>
</dbReference>
<organism evidence="3 4">
    <name type="scientific">Aquibacillus salsiterrae</name>
    <dbReference type="NCBI Taxonomy" id="2950439"/>
    <lineage>
        <taxon>Bacteria</taxon>
        <taxon>Bacillati</taxon>
        <taxon>Bacillota</taxon>
        <taxon>Bacilli</taxon>
        <taxon>Bacillales</taxon>
        <taxon>Bacillaceae</taxon>
        <taxon>Aquibacillus</taxon>
    </lineage>
</organism>
<dbReference type="GO" id="GO:0046047">
    <property type="term" value="P:TTP catabolic process"/>
    <property type="evidence" value="ECO:0007669"/>
    <property type="project" value="TreeGrafter"/>
</dbReference>
<dbReference type="Proteomes" id="UP001145069">
    <property type="component" value="Unassembled WGS sequence"/>
</dbReference>
<dbReference type="InterPro" id="IPR035013">
    <property type="entry name" value="YabN_N"/>
</dbReference>
<dbReference type="FunFam" id="1.10.287.1080:FF:000003">
    <property type="entry name" value="Nucleoside triphosphate pyrophosphohydrolase"/>
    <property type="match status" value="1"/>
</dbReference>
<dbReference type="PIRSF" id="PIRSF002845">
    <property type="entry name" value="Ttrprl_mtas_MazG"/>
    <property type="match status" value="1"/>
</dbReference>
<dbReference type="Gene3D" id="1.10.287.1080">
    <property type="entry name" value="MazG-like"/>
    <property type="match status" value="2"/>
</dbReference>
<reference evidence="3" key="1">
    <citation type="submission" date="2022-06" db="EMBL/GenBank/DDBJ databases">
        <title>Aquibacillus sp. a new bacterium isolated from soil saline samples.</title>
        <authorList>
            <person name="Galisteo C."/>
            <person name="De La Haba R."/>
            <person name="Sanchez-Porro C."/>
            <person name="Ventosa A."/>
        </authorList>
    </citation>
    <scope>NUCLEOTIDE SEQUENCE</scope>
    <source>
        <strain evidence="3">3ASR75-54</strain>
    </source>
</reference>
<dbReference type="CDD" id="cd11528">
    <property type="entry name" value="NTP-PPase_MazG_Nterm"/>
    <property type="match status" value="1"/>
</dbReference>
<dbReference type="GO" id="GO:0006203">
    <property type="term" value="P:dGTP catabolic process"/>
    <property type="evidence" value="ECO:0007669"/>
    <property type="project" value="TreeGrafter"/>
</dbReference>
<gene>
    <name evidence="3" type="primary">mazG</name>
    <name evidence="3" type="ORF">NC799_13580</name>
</gene>
<name>A0A9X4AH36_9BACI</name>
<dbReference type="CDD" id="cd11529">
    <property type="entry name" value="NTP-PPase_MazG_Cterm"/>
    <property type="match status" value="1"/>
</dbReference>
<dbReference type="InterPro" id="IPR024180">
    <property type="entry name" value="Tetrapyrrole_Mease/MazG_pred"/>
</dbReference>
<dbReference type="FunFam" id="1.10.287.1080:FF:000001">
    <property type="entry name" value="Nucleoside triphosphate pyrophosphohydrolase"/>
    <property type="match status" value="1"/>
</dbReference>
<dbReference type="SUPFAM" id="SSF101386">
    <property type="entry name" value="all-alpha NTP pyrophosphatases"/>
    <property type="match status" value="2"/>
</dbReference>
<dbReference type="RefSeq" id="WP_272446989.1">
    <property type="nucleotide sequence ID" value="NZ_JAMQKC010000016.1"/>
</dbReference>
<dbReference type="GO" id="GO:0046081">
    <property type="term" value="P:dUTP catabolic process"/>
    <property type="evidence" value="ECO:0007669"/>
    <property type="project" value="TreeGrafter"/>
</dbReference>
<keyword evidence="4" id="KW-1185">Reference proteome</keyword>
<dbReference type="GO" id="GO:0008168">
    <property type="term" value="F:methyltransferase activity"/>
    <property type="evidence" value="ECO:0007669"/>
    <property type="project" value="InterPro"/>
</dbReference>
<dbReference type="InterPro" id="IPR011551">
    <property type="entry name" value="NTP_PyrPHydrolase_MazG"/>
</dbReference>
<dbReference type="Pfam" id="PF00590">
    <property type="entry name" value="TP_methylase"/>
    <property type="match status" value="1"/>
</dbReference>
<dbReference type="Gene3D" id="3.40.1010.10">
    <property type="entry name" value="Cobalt-precorrin-4 Transmethylase, Domain 1"/>
    <property type="match status" value="1"/>
</dbReference>
<accession>A0A9X4AH36</accession>
<dbReference type="InterPro" id="IPR048015">
    <property type="entry name" value="NTP-PPase_MazG-like_N"/>
</dbReference>
<proteinExistence type="predicted"/>
<feature type="domain" description="NTP pyrophosphohydrolase MazG-like" evidence="2">
    <location>
        <begin position="392"/>
        <end position="448"/>
    </location>
</feature>
<evidence type="ECO:0000313" key="3">
    <source>
        <dbReference type="EMBL" id="MDC3417925.1"/>
    </source>
</evidence>
<dbReference type="InterPro" id="IPR004518">
    <property type="entry name" value="MazG-like_dom"/>
</dbReference>
<dbReference type="InterPro" id="IPR048011">
    <property type="entry name" value="NTP-PPase_MazG-like_C"/>
</dbReference>
<dbReference type="GO" id="GO:0046076">
    <property type="term" value="P:dTTP catabolic process"/>
    <property type="evidence" value="ECO:0007669"/>
    <property type="project" value="TreeGrafter"/>
</dbReference>
<dbReference type="NCBIfam" id="NF007113">
    <property type="entry name" value="PRK09562.1"/>
    <property type="match status" value="1"/>
</dbReference>
<dbReference type="NCBIfam" id="TIGR00444">
    <property type="entry name" value="mazG"/>
    <property type="match status" value="1"/>
</dbReference>